<reference evidence="11" key="1">
    <citation type="submission" date="2021-03" db="EMBL/GenBank/DDBJ databases">
        <title>Revisited historic fungal species revealed as producer of novel bioactive compounds through whole genome sequencing and comparative genomics.</title>
        <authorList>
            <person name="Vignolle G.A."/>
            <person name="Hochenegger N."/>
            <person name="Mach R.L."/>
            <person name="Mach-Aigner A.R."/>
            <person name="Javad Rahimi M."/>
            <person name="Salim K.A."/>
            <person name="Chan C.M."/>
            <person name="Lim L.B.L."/>
            <person name="Cai F."/>
            <person name="Druzhinina I.S."/>
            <person name="U'Ren J.M."/>
            <person name="Derntl C."/>
        </authorList>
    </citation>
    <scope>NUCLEOTIDE SEQUENCE</scope>
    <source>
        <strain evidence="11">TUCIM 5799</strain>
    </source>
</reference>
<feature type="binding site" evidence="8">
    <location>
        <position position="569"/>
    </location>
    <ligand>
        <name>Ca(2+)</name>
        <dbReference type="ChEBI" id="CHEBI:29108"/>
    </ligand>
</feature>
<sequence>MEVSNPESPRYAQWWSADAVHNMFAPTEETISSVKEWLVSAGIETSRIAQSTSKGWISFDASVEEAEALFKTEFYEHEHKNTGKLRVGSDEYSIPEHLTSHIDFIKPGVKLMPVQKRIVPDPSKKKDKRYSRSPRKPIGRVSVKDDPFAAEYPWAYKPPSARDLPLDLQDCGRNITPPCYQALYDIPKSVAAVEGLSLGLFEQGDYFSKADLDQSYAAYAPWIPNGTYPINATIDGAQYDFPQNATDFVGGEANLDIYIATALIYPQNVTLYQVDDQIYAPVEVAGVNLFNTFLDAIDGSYCTYSAYGETGDNPAIDPVYPNPNPAGYQGQRQCGVYKPTPVISVSYGEAEADLPLNYTKRQCNEFLKLGLQGVSILISSGDYGVASFPGDGSDNGCLGPDSTIFNPQYPNGCPYVTSVGGTMLYPNQTVLDPESVMQVGLSGAPNFSSAGGFSNYFTQPNYQQSAVSTYFTKHDPSYPYYEQFNPNFDTVQGLYNRLGRGSPDVSANGANLRVFTNGFDYRFYGTSLAAPLFASIITLINEERAAYGKSTVGFVNPTLYANPEVLNDIINGTNLGCGSEGFQAVPGWDPVTGLGTPNYPKMKDLWLSLP</sequence>
<dbReference type="Proteomes" id="UP000829685">
    <property type="component" value="Unassembled WGS sequence"/>
</dbReference>
<feature type="binding site" evidence="8">
    <location>
        <position position="589"/>
    </location>
    <ligand>
        <name>Ca(2+)</name>
        <dbReference type="ChEBI" id="CHEBI:29108"/>
    </ligand>
</feature>
<evidence type="ECO:0000256" key="3">
    <source>
        <dbReference type="ARBA" id="ARBA00022723"/>
    </source>
</evidence>
<feature type="region of interest" description="Disordered" evidence="9">
    <location>
        <begin position="117"/>
        <end position="138"/>
    </location>
</feature>
<keyword evidence="3 8" id="KW-0479">Metal-binding</keyword>
<feature type="domain" description="Peptidase S53" evidence="10">
    <location>
        <begin position="174"/>
        <end position="609"/>
    </location>
</feature>
<keyword evidence="7" id="KW-0865">Zymogen</keyword>
<accession>A0A9Q0AWQ1</accession>
<evidence type="ECO:0000256" key="8">
    <source>
        <dbReference type="PROSITE-ProRule" id="PRU01032"/>
    </source>
</evidence>
<dbReference type="InterPro" id="IPR030400">
    <property type="entry name" value="Sedolisin_dom"/>
</dbReference>
<name>A0A9Q0AWQ1_9PEZI</name>
<keyword evidence="2 8" id="KW-0645">Protease</keyword>
<dbReference type="PROSITE" id="PS51695">
    <property type="entry name" value="SEDOLISIN"/>
    <property type="match status" value="1"/>
</dbReference>
<dbReference type="GO" id="GO:0005576">
    <property type="term" value="C:extracellular region"/>
    <property type="evidence" value="ECO:0007669"/>
    <property type="project" value="UniProtKB-SubCell"/>
</dbReference>
<evidence type="ECO:0000256" key="4">
    <source>
        <dbReference type="ARBA" id="ARBA00022801"/>
    </source>
</evidence>
<comment type="cofactor">
    <cofactor evidence="8">
        <name>Ca(2+)</name>
        <dbReference type="ChEBI" id="CHEBI:29108"/>
    </cofactor>
    <text evidence="8">Binds 1 Ca(2+) ion per subunit.</text>
</comment>
<feature type="binding site" evidence="8">
    <location>
        <position position="587"/>
    </location>
    <ligand>
        <name>Ca(2+)</name>
        <dbReference type="ChEBI" id="CHEBI:29108"/>
    </ligand>
</feature>
<dbReference type="InterPro" id="IPR050819">
    <property type="entry name" value="Tripeptidyl-peptidase_I"/>
</dbReference>
<dbReference type="SUPFAM" id="SSF52743">
    <property type="entry name" value="Subtilisin-like"/>
    <property type="match status" value="1"/>
</dbReference>
<dbReference type="GO" id="GO:0006508">
    <property type="term" value="P:proteolysis"/>
    <property type="evidence" value="ECO:0007669"/>
    <property type="project" value="UniProtKB-KW"/>
</dbReference>
<dbReference type="GO" id="GO:0046872">
    <property type="term" value="F:metal ion binding"/>
    <property type="evidence" value="ECO:0007669"/>
    <property type="project" value="UniProtKB-UniRule"/>
</dbReference>
<dbReference type="InterPro" id="IPR015366">
    <property type="entry name" value="S53_propep"/>
</dbReference>
<dbReference type="PANTHER" id="PTHR14218">
    <property type="entry name" value="PROTEASE S8 TRIPEPTIDYL PEPTIDASE I CLN2"/>
    <property type="match status" value="1"/>
</dbReference>
<dbReference type="EMBL" id="JAFIMR010000001">
    <property type="protein sequence ID" value="KAI1881460.1"/>
    <property type="molecule type" value="Genomic_DNA"/>
</dbReference>
<dbReference type="SMART" id="SM00944">
    <property type="entry name" value="Pro-kuma_activ"/>
    <property type="match status" value="1"/>
</dbReference>
<organism evidence="11 12">
    <name type="scientific">Neoarthrinium moseri</name>
    <dbReference type="NCBI Taxonomy" id="1658444"/>
    <lineage>
        <taxon>Eukaryota</taxon>
        <taxon>Fungi</taxon>
        <taxon>Dikarya</taxon>
        <taxon>Ascomycota</taxon>
        <taxon>Pezizomycotina</taxon>
        <taxon>Sordariomycetes</taxon>
        <taxon>Xylariomycetidae</taxon>
        <taxon>Amphisphaeriales</taxon>
        <taxon>Apiosporaceae</taxon>
        <taxon>Neoarthrinium</taxon>
    </lineage>
</organism>
<evidence type="ECO:0000256" key="7">
    <source>
        <dbReference type="ARBA" id="ARBA00023145"/>
    </source>
</evidence>
<evidence type="ECO:0000256" key="9">
    <source>
        <dbReference type="SAM" id="MobiDB-lite"/>
    </source>
</evidence>
<feature type="active site" description="Charge relay system" evidence="8">
    <location>
        <position position="252"/>
    </location>
</feature>
<evidence type="ECO:0000256" key="2">
    <source>
        <dbReference type="ARBA" id="ARBA00022670"/>
    </source>
</evidence>
<dbReference type="AlphaFoldDB" id="A0A9Q0AWQ1"/>
<gene>
    <name evidence="11" type="ORF">JX265_000286</name>
</gene>
<feature type="compositionally biased region" description="Basic residues" evidence="9">
    <location>
        <begin position="125"/>
        <end position="138"/>
    </location>
</feature>
<evidence type="ECO:0000313" key="11">
    <source>
        <dbReference type="EMBL" id="KAI1881460.1"/>
    </source>
</evidence>
<feature type="binding site" evidence="8">
    <location>
        <position position="568"/>
    </location>
    <ligand>
        <name>Ca(2+)</name>
        <dbReference type="ChEBI" id="CHEBI:29108"/>
    </ligand>
</feature>
<evidence type="ECO:0000256" key="1">
    <source>
        <dbReference type="ARBA" id="ARBA00004239"/>
    </source>
</evidence>
<dbReference type="GO" id="GO:0008240">
    <property type="term" value="F:tripeptidyl-peptidase activity"/>
    <property type="evidence" value="ECO:0007669"/>
    <property type="project" value="TreeGrafter"/>
</dbReference>
<dbReference type="Pfam" id="PF09286">
    <property type="entry name" value="Pro-kuma_activ"/>
    <property type="match status" value="1"/>
</dbReference>
<evidence type="ECO:0000313" key="12">
    <source>
        <dbReference type="Proteomes" id="UP000829685"/>
    </source>
</evidence>
<dbReference type="GO" id="GO:0004252">
    <property type="term" value="F:serine-type endopeptidase activity"/>
    <property type="evidence" value="ECO:0007669"/>
    <property type="project" value="UniProtKB-UniRule"/>
</dbReference>
<evidence type="ECO:0000256" key="6">
    <source>
        <dbReference type="ARBA" id="ARBA00022837"/>
    </source>
</evidence>
<evidence type="ECO:0000256" key="5">
    <source>
        <dbReference type="ARBA" id="ARBA00022825"/>
    </source>
</evidence>
<dbReference type="SUPFAM" id="SSF54897">
    <property type="entry name" value="Protease propeptides/inhibitors"/>
    <property type="match status" value="1"/>
</dbReference>
<keyword evidence="4 8" id="KW-0378">Hydrolase</keyword>
<dbReference type="InterPro" id="IPR036852">
    <property type="entry name" value="Peptidase_S8/S53_dom_sf"/>
</dbReference>
<proteinExistence type="predicted"/>
<dbReference type="PANTHER" id="PTHR14218:SF19">
    <property type="entry name" value="SERINE PROTEASE AORO, PUTATIVE (AFU_ORTHOLOGUE AFUA_6G10250)-RELATED"/>
    <property type="match status" value="1"/>
</dbReference>
<dbReference type="CDD" id="cd11377">
    <property type="entry name" value="Pro-peptidase_S53"/>
    <property type="match status" value="1"/>
</dbReference>
<keyword evidence="5 8" id="KW-0720">Serine protease</keyword>
<feature type="active site" description="Charge relay system" evidence="8">
    <location>
        <position position="256"/>
    </location>
</feature>
<feature type="active site" description="Charge relay system" evidence="8">
    <location>
        <position position="527"/>
    </location>
</feature>
<keyword evidence="6 8" id="KW-0106">Calcium</keyword>
<keyword evidence="12" id="KW-1185">Reference proteome</keyword>
<evidence type="ECO:0000259" key="10">
    <source>
        <dbReference type="PROSITE" id="PS51695"/>
    </source>
</evidence>
<dbReference type="CDD" id="cd04056">
    <property type="entry name" value="Peptidases_S53"/>
    <property type="match status" value="1"/>
</dbReference>
<dbReference type="Gene3D" id="3.40.50.200">
    <property type="entry name" value="Peptidase S8/S53 domain"/>
    <property type="match status" value="1"/>
</dbReference>
<comment type="subcellular location">
    <subcellularLocation>
        <location evidence="1">Secreted</location>
        <location evidence="1">Extracellular space</location>
    </subcellularLocation>
</comment>
<comment type="caution">
    <text evidence="11">The sequence shown here is derived from an EMBL/GenBank/DDBJ whole genome shotgun (WGS) entry which is preliminary data.</text>
</comment>
<protein>
    <recommendedName>
        <fullName evidence="10">Peptidase S53 domain-containing protein</fullName>
    </recommendedName>
</protein>